<organism evidence="9 10">
    <name type="scientific">Arthroderma otae (strain ATCC MYA-4605 / CBS 113480)</name>
    <name type="common">Microsporum canis</name>
    <dbReference type="NCBI Taxonomy" id="554155"/>
    <lineage>
        <taxon>Eukaryota</taxon>
        <taxon>Fungi</taxon>
        <taxon>Dikarya</taxon>
        <taxon>Ascomycota</taxon>
        <taxon>Pezizomycotina</taxon>
        <taxon>Eurotiomycetes</taxon>
        <taxon>Eurotiomycetidae</taxon>
        <taxon>Onygenales</taxon>
        <taxon>Arthrodermataceae</taxon>
        <taxon>Microsporum</taxon>
    </lineage>
</organism>
<dbReference type="InterPro" id="IPR005996">
    <property type="entry name" value="Ribosomal_uL30_bac-type"/>
</dbReference>
<keyword evidence="5" id="KW-0687">Ribonucleoprotein</keyword>
<evidence type="ECO:0000313" key="9">
    <source>
        <dbReference type="EMBL" id="EEQ33634.1"/>
    </source>
</evidence>
<dbReference type="Proteomes" id="UP000002035">
    <property type="component" value="Unassembled WGS sequence"/>
</dbReference>
<evidence type="ECO:0000256" key="4">
    <source>
        <dbReference type="ARBA" id="ARBA00023128"/>
    </source>
</evidence>
<dbReference type="GO" id="GO:0006412">
    <property type="term" value="P:translation"/>
    <property type="evidence" value="ECO:0007669"/>
    <property type="project" value="InterPro"/>
</dbReference>
<comment type="subcellular location">
    <subcellularLocation>
        <location evidence="1">Mitochondrion</location>
    </subcellularLocation>
</comment>
<accession>C5FUQ0</accession>
<dbReference type="CDD" id="cd01658">
    <property type="entry name" value="Ribosomal_L30"/>
    <property type="match status" value="1"/>
</dbReference>
<dbReference type="GO" id="GO:0015934">
    <property type="term" value="C:large ribosomal subunit"/>
    <property type="evidence" value="ECO:0007669"/>
    <property type="project" value="InterPro"/>
</dbReference>
<dbReference type="HOGENOM" id="CLU_131047_0_2_1"/>
<dbReference type="Gene3D" id="3.30.1390.20">
    <property type="entry name" value="Ribosomal protein L30, ferredoxin-like fold domain"/>
    <property type="match status" value="1"/>
</dbReference>
<dbReference type="STRING" id="554155.C5FUQ0"/>
<dbReference type="SUPFAM" id="SSF55129">
    <property type="entry name" value="Ribosomal protein L30p/L7e"/>
    <property type="match status" value="1"/>
</dbReference>
<comment type="function">
    <text evidence="7">Component of the mitochondrial ribosome (mitoribosome), a dedicated translation machinery responsible for the synthesis of mitochondrial genome-encoded proteins, including at least some of the essential transmembrane subunits of the mitochondrial respiratory chain. The mitoribosomes are attached to the mitochondrial inner membrane and translation products are cotranslationally integrated into the membrane.</text>
</comment>
<sequence>MTYFRITLIRSAIGLPRRTTGVLHALGLKKRMATVFYPVSRDVAGQIMKVKELVSVKEVDQPLTKEQLHLERKPDPGYYVEKRGEDVFREKRAA</sequence>
<dbReference type="VEuPathDB" id="FungiDB:MCYG_06453"/>
<reference evidence="10" key="1">
    <citation type="journal article" date="2012" name="MBio">
        <title>Comparative genome analysis of Trichophyton rubrum and related dermatophytes reveals candidate genes involved in infection.</title>
        <authorList>
            <person name="Martinez D.A."/>
            <person name="Oliver B.G."/>
            <person name="Graeser Y."/>
            <person name="Goldberg J.M."/>
            <person name="Li W."/>
            <person name="Martinez-Rossi N.M."/>
            <person name="Monod M."/>
            <person name="Shelest E."/>
            <person name="Barton R.C."/>
            <person name="Birch E."/>
            <person name="Brakhage A.A."/>
            <person name="Chen Z."/>
            <person name="Gurr S.J."/>
            <person name="Heiman D."/>
            <person name="Heitman J."/>
            <person name="Kosti I."/>
            <person name="Rossi A."/>
            <person name="Saif S."/>
            <person name="Samalova M."/>
            <person name="Saunders C.W."/>
            <person name="Shea T."/>
            <person name="Summerbell R.C."/>
            <person name="Xu J."/>
            <person name="Young S."/>
            <person name="Zeng Q."/>
            <person name="Birren B.W."/>
            <person name="Cuomo C.A."/>
            <person name="White T.C."/>
        </authorList>
    </citation>
    <scope>NUCLEOTIDE SEQUENCE [LARGE SCALE GENOMIC DNA]</scope>
    <source>
        <strain evidence="10">ATCC MYA-4605 / CBS 113480</strain>
    </source>
</reference>
<proteinExistence type="inferred from homology"/>
<dbReference type="GeneID" id="9222261"/>
<dbReference type="InterPro" id="IPR016082">
    <property type="entry name" value="Ribosomal_uL30_ferredoxin-like"/>
</dbReference>
<evidence type="ECO:0000313" key="10">
    <source>
        <dbReference type="Proteomes" id="UP000002035"/>
    </source>
</evidence>
<evidence type="ECO:0000256" key="1">
    <source>
        <dbReference type="ARBA" id="ARBA00004173"/>
    </source>
</evidence>
<dbReference type="EMBL" id="DS995706">
    <property type="protein sequence ID" value="EEQ33634.1"/>
    <property type="molecule type" value="Genomic_DNA"/>
</dbReference>
<dbReference type="GO" id="GO:0003735">
    <property type="term" value="F:structural constituent of ribosome"/>
    <property type="evidence" value="ECO:0007669"/>
    <property type="project" value="InterPro"/>
</dbReference>
<evidence type="ECO:0000256" key="7">
    <source>
        <dbReference type="ARBA" id="ARBA00037226"/>
    </source>
</evidence>
<dbReference type="Pfam" id="PF00327">
    <property type="entry name" value="Ribosomal_L30"/>
    <property type="match status" value="1"/>
</dbReference>
<dbReference type="RefSeq" id="XP_002844489.1">
    <property type="nucleotide sequence ID" value="XM_002844443.1"/>
</dbReference>
<feature type="domain" description="Large ribosomal subunit protein uL30-like ferredoxin-like fold" evidence="8">
    <location>
        <begin position="4"/>
        <end position="54"/>
    </location>
</feature>
<name>C5FUQ0_ARTOC</name>
<gene>
    <name evidence="9" type="ORF">MCYG_06453</name>
</gene>
<dbReference type="FunFam" id="3.30.1390.20:FF:000010">
    <property type="entry name" value="Large subunit ribosomal protein L30"/>
    <property type="match status" value="1"/>
</dbReference>
<keyword evidence="3" id="KW-0689">Ribosomal protein</keyword>
<keyword evidence="4" id="KW-0496">Mitochondrion</keyword>
<dbReference type="GO" id="GO:0005739">
    <property type="term" value="C:mitochondrion"/>
    <property type="evidence" value="ECO:0007669"/>
    <property type="project" value="UniProtKB-SubCell"/>
</dbReference>
<evidence type="ECO:0000256" key="5">
    <source>
        <dbReference type="ARBA" id="ARBA00023274"/>
    </source>
</evidence>
<protein>
    <recommendedName>
        <fullName evidence="6">Large ribosomal subunit protein uL30m</fullName>
    </recommendedName>
</protein>
<dbReference type="AlphaFoldDB" id="C5FUQ0"/>
<dbReference type="OMA" id="FHPAEPQ"/>
<evidence type="ECO:0000256" key="3">
    <source>
        <dbReference type="ARBA" id="ARBA00022980"/>
    </source>
</evidence>
<keyword evidence="10" id="KW-1185">Reference proteome</keyword>
<dbReference type="PANTHER" id="PTHR15892:SF2">
    <property type="entry name" value="LARGE RIBOSOMAL SUBUNIT PROTEIN UL30M"/>
    <property type="match status" value="1"/>
</dbReference>
<dbReference type="PANTHER" id="PTHR15892">
    <property type="entry name" value="MITOCHONDRIAL RIBOSOMAL PROTEIN L30"/>
    <property type="match status" value="1"/>
</dbReference>
<dbReference type="OrthoDB" id="509901at2759"/>
<dbReference type="NCBIfam" id="TIGR01308">
    <property type="entry name" value="rpmD_bact"/>
    <property type="match status" value="1"/>
</dbReference>
<dbReference type="InterPro" id="IPR036919">
    <property type="entry name" value="Ribo_uL30_ferredoxin-like_sf"/>
</dbReference>
<evidence type="ECO:0000256" key="6">
    <source>
        <dbReference type="ARBA" id="ARBA00035281"/>
    </source>
</evidence>
<comment type="similarity">
    <text evidence="2">Belongs to the universal ribosomal protein uL30 family.</text>
</comment>
<evidence type="ECO:0000259" key="8">
    <source>
        <dbReference type="Pfam" id="PF00327"/>
    </source>
</evidence>
<evidence type="ECO:0000256" key="2">
    <source>
        <dbReference type="ARBA" id="ARBA00007594"/>
    </source>
</evidence>
<dbReference type="eggNOG" id="ENOG502S7S3">
    <property type="taxonomic scope" value="Eukaryota"/>
</dbReference>